<dbReference type="GO" id="GO:0005886">
    <property type="term" value="C:plasma membrane"/>
    <property type="evidence" value="ECO:0007669"/>
    <property type="project" value="UniProtKB-SubCell"/>
</dbReference>
<gene>
    <name evidence="8" type="ORF">E6H02_05855</name>
    <name evidence="7" type="ORF">E6H04_10265</name>
</gene>
<evidence type="ECO:0000256" key="4">
    <source>
        <dbReference type="ARBA" id="ARBA00022989"/>
    </source>
</evidence>
<evidence type="ECO:0000313" key="8">
    <source>
        <dbReference type="EMBL" id="TMJ12580.1"/>
    </source>
</evidence>
<evidence type="ECO:0000256" key="1">
    <source>
        <dbReference type="ARBA" id="ARBA00004651"/>
    </source>
</evidence>
<feature type="transmembrane region" description="Helical" evidence="6">
    <location>
        <begin position="359"/>
        <end position="381"/>
    </location>
</feature>
<evidence type="ECO:0000313" key="9">
    <source>
        <dbReference type="Proteomes" id="UP000320048"/>
    </source>
</evidence>
<dbReference type="PIRSF" id="PIRSF006060">
    <property type="entry name" value="AA_transporter"/>
    <property type="match status" value="1"/>
</dbReference>
<keyword evidence="5 6" id="KW-0472">Membrane</keyword>
<evidence type="ECO:0000313" key="7">
    <source>
        <dbReference type="EMBL" id="TMI79629.1"/>
    </source>
</evidence>
<feature type="transmembrane region" description="Helical" evidence="6">
    <location>
        <begin position="60"/>
        <end position="78"/>
    </location>
</feature>
<evidence type="ECO:0000256" key="2">
    <source>
        <dbReference type="ARBA" id="ARBA00022475"/>
    </source>
</evidence>
<dbReference type="Proteomes" id="UP000320393">
    <property type="component" value="Unassembled WGS sequence"/>
</dbReference>
<keyword evidence="4 6" id="KW-1133">Transmembrane helix</keyword>
<comment type="caution">
    <text evidence="7">The sequence shown here is derived from an EMBL/GenBank/DDBJ whole genome shotgun (WGS) entry which is preliminary data.</text>
</comment>
<comment type="subcellular location">
    <subcellularLocation>
        <location evidence="1">Cell membrane</location>
        <topology evidence="1">Multi-pass membrane protein</topology>
    </subcellularLocation>
</comment>
<dbReference type="AlphaFoldDB" id="A0A537J7V7"/>
<dbReference type="GO" id="GO:0022857">
    <property type="term" value="F:transmembrane transporter activity"/>
    <property type="evidence" value="ECO:0007669"/>
    <property type="project" value="InterPro"/>
</dbReference>
<feature type="transmembrane region" description="Helical" evidence="6">
    <location>
        <begin position="332"/>
        <end position="353"/>
    </location>
</feature>
<feature type="transmembrane region" description="Helical" evidence="6">
    <location>
        <begin position="232"/>
        <end position="253"/>
    </location>
</feature>
<dbReference type="InterPro" id="IPR050367">
    <property type="entry name" value="APC_superfamily"/>
</dbReference>
<keyword evidence="2" id="KW-1003">Cell membrane</keyword>
<dbReference type="Pfam" id="PF13520">
    <property type="entry name" value="AA_permease_2"/>
    <property type="match status" value="1"/>
</dbReference>
<dbReference type="EMBL" id="VBAM01000181">
    <property type="protein sequence ID" value="TMJ12580.1"/>
    <property type="molecule type" value="Genomic_DNA"/>
</dbReference>
<feature type="transmembrane region" description="Helical" evidence="6">
    <location>
        <begin position="194"/>
        <end position="211"/>
    </location>
</feature>
<evidence type="ECO:0000256" key="6">
    <source>
        <dbReference type="SAM" id="Phobius"/>
    </source>
</evidence>
<dbReference type="Gene3D" id="1.20.1740.10">
    <property type="entry name" value="Amino acid/polyamine transporter I"/>
    <property type="match status" value="1"/>
</dbReference>
<evidence type="ECO:0000313" key="10">
    <source>
        <dbReference type="Proteomes" id="UP000320393"/>
    </source>
</evidence>
<name>A0A537J7V7_9BACT</name>
<sequence length="504" mass="54801">MWGFADVGADIYAALGIVIAATMGAAPLAFAAAGLVYIMIGLAYTELASAYPLAGGGQYFVSRGVGDVAGFIAGSALLLDYTIDIALFAVFSAGYINFFFPAIRNFTVTLGPFPVIGTLPHIAPLWAAETFLLIGLLTWLNVRGVRESSLLNEFIGAFGLVVEAGLIIIGLVFAWKPELLVDQMIHQFPTLNQFMYGSSLAIISYVGLESISQAAQETRRPATVIPRTSIGLIGSVFLFAVFFSITGLGVLPWQAYAQDVDHSVALFASRLPFIGPMAGPLTAVLGAVILLISSNTGIMGASRLVYSMSQLNLMTPWFREVHPRYRTPARSILVFSGIGLLEALLAFLTPSAVDALANMYAFGATLGYTLVFVALISLRINDPYSPRPYRVPLNVRWHRGDGQMIAVPIIGLLGLLGVLITLAEVVLTHAIGRIAGPAWVLLCLVYYVLYRRRQGLPVWRSVKHQWEEQQRAVLKDAEEFDLLEEYEFALAQRNRQRARGQAHA</sequence>
<dbReference type="Proteomes" id="UP000320048">
    <property type="component" value="Unassembled WGS sequence"/>
</dbReference>
<feature type="transmembrane region" description="Helical" evidence="6">
    <location>
        <begin position="429"/>
        <end position="450"/>
    </location>
</feature>
<feature type="transmembrane region" description="Helical" evidence="6">
    <location>
        <begin position="123"/>
        <end position="142"/>
    </location>
</feature>
<feature type="transmembrane region" description="Helical" evidence="6">
    <location>
        <begin position="402"/>
        <end position="423"/>
    </location>
</feature>
<evidence type="ECO:0000256" key="5">
    <source>
        <dbReference type="ARBA" id="ARBA00023136"/>
    </source>
</evidence>
<evidence type="ECO:0000256" key="3">
    <source>
        <dbReference type="ARBA" id="ARBA00022692"/>
    </source>
</evidence>
<protein>
    <submittedName>
        <fullName evidence="7">APC family permease</fullName>
    </submittedName>
</protein>
<organism evidence="7 9">
    <name type="scientific">Candidatus Segetimicrobium genomatis</name>
    <dbReference type="NCBI Taxonomy" id="2569760"/>
    <lineage>
        <taxon>Bacteria</taxon>
        <taxon>Bacillati</taxon>
        <taxon>Candidatus Sysuimicrobiota</taxon>
        <taxon>Candidatus Sysuimicrobiia</taxon>
        <taxon>Candidatus Sysuimicrobiales</taxon>
        <taxon>Candidatus Segetimicrobiaceae</taxon>
        <taxon>Candidatus Segetimicrobium</taxon>
    </lineage>
</organism>
<keyword evidence="3 6" id="KW-0812">Transmembrane</keyword>
<feature type="transmembrane region" description="Helical" evidence="6">
    <location>
        <begin position="85"/>
        <end position="103"/>
    </location>
</feature>
<feature type="transmembrane region" description="Helical" evidence="6">
    <location>
        <begin position="154"/>
        <end position="174"/>
    </location>
</feature>
<feature type="transmembrane region" description="Helical" evidence="6">
    <location>
        <begin position="12"/>
        <end position="40"/>
    </location>
</feature>
<proteinExistence type="predicted"/>
<feature type="transmembrane region" description="Helical" evidence="6">
    <location>
        <begin position="273"/>
        <end position="293"/>
    </location>
</feature>
<dbReference type="PANTHER" id="PTHR42770:SF11">
    <property type="entry name" value="INNER MEMBRANE TRANSPORT PROTEIN YBAT"/>
    <property type="match status" value="1"/>
</dbReference>
<dbReference type="EMBL" id="VBAO01000271">
    <property type="protein sequence ID" value="TMI79629.1"/>
    <property type="molecule type" value="Genomic_DNA"/>
</dbReference>
<reference evidence="9 10" key="1">
    <citation type="journal article" date="2019" name="Nat. Microbiol.">
        <title>Mediterranean grassland soil C-N compound turnover is dependent on rainfall and depth, and is mediated by genomically divergent microorganisms.</title>
        <authorList>
            <person name="Diamond S."/>
            <person name="Andeer P.F."/>
            <person name="Li Z."/>
            <person name="Crits-Christoph A."/>
            <person name="Burstein D."/>
            <person name="Anantharaman K."/>
            <person name="Lane K.R."/>
            <person name="Thomas B.C."/>
            <person name="Pan C."/>
            <person name="Northen T.R."/>
            <person name="Banfield J.F."/>
        </authorList>
    </citation>
    <scope>NUCLEOTIDE SEQUENCE [LARGE SCALE GENOMIC DNA]</scope>
    <source>
        <strain evidence="8">NP_5</strain>
        <strain evidence="7">NP_7</strain>
    </source>
</reference>
<dbReference type="PANTHER" id="PTHR42770">
    <property type="entry name" value="AMINO ACID TRANSPORTER-RELATED"/>
    <property type="match status" value="1"/>
</dbReference>
<dbReference type="InterPro" id="IPR002293">
    <property type="entry name" value="AA/rel_permease1"/>
</dbReference>
<accession>A0A537J7V7</accession>